<name>A0ABW0TKQ3_9BACL</name>
<reference evidence="5" key="1">
    <citation type="journal article" date="2019" name="Int. J. Syst. Evol. Microbiol.">
        <title>The Global Catalogue of Microorganisms (GCM) 10K type strain sequencing project: providing services to taxonomists for standard genome sequencing and annotation.</title>
        <authorList>
            <consortium name="The Broad Institute Genomics Platform"/>
            <consortium name="The Broad Institute Genome Sequencing Center for Infectious Disease"/>
            <person name="Wu L."/>
            <person name="Ma J."/>
        </authorList>
    </citation>
    <scope>NUCLEOTIDE SEQUENCE [LARGE SCALE GENOMIC DNA]</scope>
    <source>
        <strain evidence="5">CGMCC 4.1434</strain>
    </source>
</reference>
<dbReference type="PRINTS" id="PR00081">
    <property type="entry name" value="GDHRDH"/>
</dbReference>
<dbReference type="PANTHER" id="PTHR44196:SF1">
    <property type="entry name" value="DEHYDROGENASE_REDUCTASE SDR FAMILY MEMBER 7B"/>
    <property type="match status" value="1"/>
</dbReference>
<sequence length="230" mass="25274">MTEKTVVITGAGSGLGASLAKQFSVCGYHVCLLGRTQDKLIRTASKLENDHSIYEVDVTSLTSVHHVMKRIQEARGSIDCLINNAGVGVFKYFGDLKPKEIDQMIDTNLKGTIYCTQEVLAGMKEKNRGTIVNIVSASGKVAKETESVYSASKFGVRGFSDALALELKNSGVQIFSVYMGNMKTDLWGDEHPEGQLNNYMDPDDVAEIIIENLKPRKHLYVTDVTILNHV</sequence>
<evidence type="ECO:0000256" key="3">
    <source>
        <dbReference type="RuleBase" id="RU000363"/>
    </source>
</evidence>
<dbReference type="GO" id="GO:0016491">
    <property type="term" value="F:oxidoreductase activity"/>
    <property type="evidence" value="ECO:0007669"/>
    <property type="project" value="UniProtKB-KW"/>
</dbReference>
<dbReference type="InterPro" id="IPR020904">
    <property type="entry name" value="Sc_DH/Rdtase_CS"/>
</dbReference>
<dbReference type="SUPFAM" id="SSF51735">
    <property type="entry name" value="NAD(P)-binding Rossmann-fold domains"/>
    <property type="match status" value="1"/>
</dbReference>
<evidence type="ECO:0000256" key="2">
    <source>
        <dbReference type="ARBA" id="ARBA00023002"/>
    </source>
</evidence>
<evidence type="ECO:0000256" key="1">
    <source>
        <dbReference type="ARBA" id="ARBA00006484"/>
    </source>
</evidence>
<keyword evidence="5" id="KW-1185">Reference proteome</keyword>
<dbReference type="EC" id="1.-.-.-" evidence="4"/>
<dbReference type="PROSITE" id="PS00061">
    <property type="entry name" value="ADH_SHORT"/>
    <property type="match status" value="1"/>
</dbReference>
<keyword evidence="2 4" id="KW-0560">Oxidoreductase</keyword>
<dbReference type="Pfam" id="PF00106">
    <property type="entry name" value="adh_short"/>
    <property type="match status" value="1"/>
</dbReference>
<accession>A0ABW0TKQ3</accession>
<dbReference type="Proteomes" id="UP001596109">
    <property type="component" value="Unassembled WGS sequence"/>
</dbReference>
<comment type="caution">
    <text evidence="4">The sequence shown here is derived from an EMBL/GenBank/DDBJ whole genome shotgun (WGS) entry which is preliminary data.</text>
</comment>
<dbReference type="RefSeq" id="WP_381434286.1">
    <property type="nucleotide sequence ID" value="NZ_JBHSNO010000005.1"/>
</dbReference>
<evidence type="ECO:0000313" key="5">
    <source>
        <dbReference type="Proteomes" id="UP001596109"/>
    </source>
</evidence>
<dbReference type="EMBL" id="JBHSNO010000005">
    <property type="protein sequence ID" value="MFC5589509.1"/>
    <property type="molecule type" value="Genomic_DNA"/>
</dbReference>
<dbReference type="CDD" id="cd05233">
    <property type="entry name" value="SDR_c"/>
    <property type="match status" value="1"/>
</dbReference>
<protein>
    <submittedName>
        <fullName evidence="4">SDR family oxidoreductase</fullName>
        <ecNumber evidence="4">1.-.-.-</ecNumber>
    </submittedName>
</protein>
<dbReference type="Gene3D" id="3.40.50.720">
    <property type="entry name" value="NAD(P)-binding Rossmann-like Domain"/>
    <property type="match status" value="1"/>
</dbReference>
<dbReference type="PRINTS" id="PR00080">
    <property type="entry name" value="SDRFAMILY"/>
</dbReference>
<comment type="similarity">
    <text evidence="1 3">Belongs to the short-chain dehydrogenases/reductases (SDR) family.</text>
</comment>
<dbReference type="InterPro" id="IPR036291">
    <property type="entry name" value="NAD(P)-bd_dom_sf"/>
</dbReference>
<evidence type="ECO:0000313" key="4">
    <source>
        <dbReference type="EMBL" id="MFC5589509.1"/>
    </source>
</evidence>
<organism evidence="4 5">
    <name type="scientific">Sporosarcina soli</name>
    <dbReference type="NCBI Taxonomy" id="334736"/>
    <lineage>
        <taxon>Bacteria</taxon>
        <taxon>Bacillati</taxon>
        <taxon>Bacillota</taxon>
        <taxon>Bacilli</taxon>
        <taxon>Bacillales</taxon>
        <taxon>Caryophanaceae</taxon>
        <taxon>Sporosarcina</taxon>
    </lineage>
</organism>
<dbReference type="InterPro" id="IPR002347">
    <property type="entry name" value="SDR_fam"/>
</dbReference>
<dbReference type="PANTHER" id="PTHR44196">
    <property type="entry name" value="DEHYDROGENASE/REDUCTASE SDR FAMILY MEMBER 7B"/>
    <property type="match status" value="1"/>
</dbReference>
<gene>
    <name evidence="4" type="ORF">ACFPRA_11455</name>
</gene>
<proteinExistence type="inferred from homology"/>